<dbReference type="OrthoDB" id="426882at2759"/>
<dbReference type="AlphaFoldDB" id="A0A7J6WXK8"/>
<name>A0A7J6WXK8_THATH</name>
<reference evidence="1 2" key="1">
    <citation type="submission" date="2020-06" db="EMBL/GenBank/DDBJ databases">
        <title>Transcriptomic and genomic resources for Thalictrum thalictroides and T. hernandezii: Facilitating candidate gene discovery in an emerging model plant lineage.</title>
        <authorList>
            <person name="Arias T."/>
            <person name="Riano-Pachon D.M."/>
            <person name="Di Stilio V.S."/>
        </authorList>
    </citation>
    <scope>NUCLEOTIDE SEQUENCE [LARGE SCALE GENOMIC DNA]</scope>
    <source>
        <strain evidence="2">cv. WT478/WT964</strain>
        <tissue evidence="1">Leaves</tissue>
    </source>
</reference>
<organism evidence="1 2">
    <name type="scientific">Thalictrum thalictroides</name>
    <name type="common">Rue-anemone</name>
    <name type="synonym">Anemone thalictroides</name>
    <dbReference type="NCBI Taxonomy" id="46969"/>
    <lineage>
        <taxon>Eukaryota</taxon>
        <taxon>Viridiplantae</taxon>
        <taxon>Streptophyta</taxon>
        <taxon>Embryophyta</taxon>
        <taxon>Tracheophyta</taxon>
        <taxon>Spermatophyta</taxon>
        <taxon>Magnoliopsida</taxon>
        <taxon>Ranunculales</taxon>
        <taxon>Ranunculaceae</taxon>
        <taxon>Thalictroideae</taxon>
        <taxon>Thalictrum</taxon>
    </lineage>
</organism>
<dbReference type="Proteomes" id="UP000554482">
    <property type="component" value="Unassembled WGS sequence"/>
</dbReference>
<gene>
    <name evidence="1" type="ORF">FRX31_009137</name>
</gene>
<feature type="non-terminal residue" evidence="1">
    <location>
        <position position="1"/>
    </location>
</feature>
<accession>A0A7J6WXK8</accession>
<proteinExistence type="predicted"/>
<protein>
    <submittedName>
        <fullName evidence="1">Protochlorophyllide-dependent translocon component 52 chloroplastic</fullName>
    </submittedName>
</protein>
<evidence type="ECO:0000313" key="2">
    <source>
        <dbReference type="Proteomes" id="UP000554482"/>
    </source>
</evidence>
<evidence type="ECO:0000313" key="1">
    <source>
        <dbReference type="EMBL" id="KAF5201275.1"/>
    </source>
</evidence>
<sequence length="81" mass="9051">MDPSHIPYAHYGIMTWPSDKHGLPDREGGRPLEITMQTLDINGFFAKEEAGYSKFLPPCLFYFVREFGPSNGSAPSGSKKE</sequence>
<dbReference type="EMBL" id="JABWDY010009656">
    <property type="protein sequence ID" value="KAF5201275.1"/>
    <property type="molecule type" value="Genomic_DNA"/>
</dbReference>
<comment type="caution">
    <text evidence="1">The sequence shown here is derived from an EMBL/GenBank/DDBJ whole genome shotgun (WGS) entry which is preliminary data.</text>
</comment>
<keyword evidence="2" id="KW-1185">Reference proteome</keyword>